<evidence type="ECO:0000256" key="3">
    <source>
        <dbReference type="ARBA" id="ARBA00022448"/>
    </source>
</evidence>
<feature type="transmembrane region" description="Helical" evidence="8">
    <location>
        <begin position="230"/>
        <end position="250"/>
    </location>
</feature>
<evidence type="ECO:0000256" key="8">
    <source>
        <dbReference type="SAM" id="Phobius"/>
    </source>
</evidence>
<dbReference type="GO" id="GO:0005886">
    <property type="term" value="C:plasma membrane"/>
    <property type="evidence" value="ECO:0007669"/>
    <property type="project" value="UniProtKB-SubCell"/>
</dbReference>
<keyword evidence="3" id="KW-0813">Transport</keyword>
<dbReference type="AlphaFoldDB" id="A0A7W9FJ22"/>
<keyword evidence="6 8" id="KW-1133">Transmembrane helix</keyword>
<accession>A0A7W9FJ22</accession>
<dbReference type="GO" id="GO:0055085">
    <property type="term" value="P:transmembrane transport"/>
    <property type="evidence" value="ECO:0007669"/>
    <property type="project" value="InterPro"/>
</dbReference>
<sequence length="320" mass="33490">MNDILTMVLPFFGLIGLGWIAGRLVKLPIEGLAWLNIFVVYLALPALFFQLVAKTPVDQLAGGAFVASTTLSTLAAFAIAFSVGALLNGGRVREATIQGVGGAYANIGYMGPGLTLAALGPAATVPTALIFCFDNALLFTLVPLLMALGGTRETHPAALALTVVKRILLHPFIIATLAGILAAVAGFHPPQAIDRTLVFLSGAAAPCALFAMGVTMALRPVGRFPAELPLIVAIKLLVHPTLVYLLLGWVGDFDRVWVFTAVLMAALPPATNVFVLAQQYGVYVQRASATILVGTLVSVFTVTALLYAITNGLLPADLFP</sequence>
<evidence type="ECO:0000256" key="6">
    <source>
        <dbReference type="ARBA" id="ARBA00022989"/>
    </source>
</evidence>
<evidence type="ECO:0000313" key="9">
    <source>
        <dbReference type="EMBL" id="MBB5751121.1"/>
    </source>
</evidence>
<dbReference type="Pfam" id="PF03547">
    <property type="entry name" value="Mem_trans"/>
    <property type="match status" value="1"/>
</dbReference>
<dbReference type="EMBL" id="JACHOO010000001">
    <property type="protein sequence ID" value="MBB5751121.1"/>
    <property type="molecule type" value="Genomic_DNA"/>
</dbReference>
<feature type="transmembrane region" description="Helical" evidence="8">
    <location>
        <begin position="167"/>
        <end position="185"/>
    </location>
</feature>
<comment type="caution">
    <text evidence="9">The sequence shown here is derived from an EMBL/GenBank/DDBJ whole genome shotgun (WGS) entry which is preliminary data.</text>
</comment>
<evidence type="ECO:0000256" key="7">
    <source>
        <dbReference type="ARBA" id="ARBA00023136"/>
    </source>
</evidence>
<feature type="transmembrane region" description="Helical" evidence="8">
    <location>
        <begin position="197"/>
        <end position="218"/>
    </location>
</feature>
<evidence type="ECO:0000256" key="5">
    <source>
        <dbReference type="ARBA" id="ARBA00022692"/>
    </source>
</evidence>
<dbReference type="Proteomes" id="UP000523821">
    <property type="component" value="Unassembled WGS sequence"/>
</dbReference>
<comment type="subcellular location">
    <subcellularLocation>
        <location evidence="1">Cell membrane</location>
        <topology evidence="1">Multi-pass membrane protein</topology>
    </subcellularLocation>
</comment>
<feature type="transmembrane region" description="Helical" evidence="8">
    <location>
        <begin position="99"/>
        <end position="119"/>
    </location>
</feature>
<feature type="transmembrane region" description="Helical" evidence="8">
    <location>
        <begin position="125"/>
        <end position="146"/>
    </location>
</feature>
<feature type="transmembrane region" description="Helical" evidence="8">
    <location>
        <begin position="32"/>
        <end position="53"/>
    </location>
</feature>
<keyword evidence="4" id="KW-1003">Cell membrane</keyword>
<keyword evidence="7 8" id="KW-0472">Membrane</keyword>
<feature type="transmembrane region" description="Helical" evidence="8">
    <location>
        <begin position="289"/>
        <end position="310"/>
    </location>
</feature>
<reference evidence="9 10" key="1">
    <citation type="submission" date="2020-08" db="EMBL/GenBank/DDBJ databases">
        <title>Genomic Encyclopedia of Type Strains, Phase IV (KMG-IV): sequencing the most valuable type-strain genomes for metagenomic binning, comparative biology and taxonomic classification.</title>
        <authorList>
            <person name="Goeker M."/>
        </authorList>
    </citation>
    <scope>NUCLEOTIDE SEQUENCE [LARGE SCALE GENOMIC DNA]</scope>
    <source>
        <strain evidence="9 10">DSM 16268</strain>
    </source>
</reference>
<keyword evidence="5 8" id="KW-0812">Transmembrane</keyword>
<dbReference type="PANTHER" id="PTHR36838:SF3">
    <property type="entry name" value="TRANSPORTER AUXIN EFFLUX CARRIER EC FAMILY"/>
    <property type="match status" value="1"/>
</dbReference>
<feature type="transmembrane region" description="Helical" evidence="8">
    <location>
        <begin position="65"/>
        <end position="87"/>
    </location>
</feature>
<keyword evidence="10" id="KW-1185">Reference proteome</keyword>
<dbReference type="InterPro" id="IPR004776">
    <property type="entry name" value="Mem_transp_PIN-like"/>
</dbReference>
<evidence type="ECO:0000313" key="10">
    <source>
        <dbReference type="Proteomes" id="UP000523821"/>
    </source>
</evidence>
<feature type="transmembrane region" description="Helical" evidence="8">
    <location>
        <begin position="6"/>
        <end position="25"/>
    </location>
</feature>
<proteinExistence type="inferred from homology"/>
<organism evidence="9 10">
    <name type="scientific">Prosthecomicrobium pneumaticum</name>
    <dbReference type="NCBI Taxonomy" id="81895"/>
    <lineage>
        <taxon>Bacteria</taxon>
        <taxon>Pseudomonadati</taxon>
        <taxon>Pseudomonadota</taxon>
        <taxon>Alphaproteobacteria</taxon>
        <taxon>Hyphomicrobiales</taxon>
        <taxon>Kaistiaceae</taxon>
        <taxon>Prosthecomicrobium</taxon>
    </lineage>
</organism>
<name>A0A7W9FJ22_9HYPH</name>
<gene>
    <name evidence="9" type="ORF">GGQ63_000164</name>
</gene>
<dbReference type="InterPro" id="IPR038770">
    <property type="entry name" value="Na+/solute_symporter_sf"/>
</dbReference>
<dbReference type="RefSeq" id="WP_183851704.1">
    <property type="nucleotide sequence ID" value="NZ_JACHOO010000001.1"/>
</dbReference>
<dbReference type="PANTHER" id="PTHR36838">
    <property type="entry name" value="AUXIN EFFLUX CARRIER FAMILY PROTEIN"/>
    <property type="match status" value="1"/>
</dbReference>
<feature type="transmembrane region" description="Helical" evidence="8">
    <location>
        <begin position="256"/>
        <end position="277"/>
    </location>
</feature>
<evidence type="ECO:0000256" key="4">
    <source>
        <dbReference type="ARBA" id="ARBA00022475"/>
    </source>
</evidence>
<dbReference type="Gene3D" id="1.20.1530.20">
    <property type="match status" value="1"/>
</dbReference>
<evidence type="ECO:0000256" key="2">
    <source>
        <dbReference type="ARBA" id="ARBA00010145"/>
    </source>
</evidence>
<comment type="similarity">
    <text evidence="2">Belongs to the auxin efflux carrier (TC 2.A.69) family.</text>
</comment>
<protein>
    <recommendedName>
        <fullName evidence="11">Malonate transporter</fullName>
    </recommendedName>
</protein>
<evidence type="ECO:0008006" key="11">
    <source>
        <dbReference type="Google" id="ProtNLM"/>
    </source>
</evidence>
<evidence type="ECO:0000256" key="1">
    <source>
        <dbReference type="ARBA" id="ARBA00004651"/>
    </source>
</evidence>